<name>A0A1G9XGF2_9BACT</name>
<accession>A0A1G9XGF2</accession>
<reference evidence="1 2" key="1">
    <citation type="submission" date="2016-10" db="EMBL/GenBank/DDBJ databases">
        <authorList>
            <person name="de Groot N.N."/>
        </authorList>
    </citation>
    <scope>NUCLEOTIDE SEQUENCE [LARGE SCALE GENOMIC DNA]</scope>
    <source>
        <strain evidence="1 2">DSM 17813</strain>
    </source>
</reference>
<dbReference type="InterPro" id="IPR016024">
    <property type="entry name" value="ARM-type_fold"/>
</dbReference>
<dbReference type="Pfam" id="PF13646">
    <property type="entry name" value="HEAT_2"/>
    <property type="match status" value="1"/>
</dbReference>
<dbReference type="SUPFAM" id="SSF48371">
    <property type="entry name" value="ARM repeat"/>
    <property type="match status" value="1"/>
</dbReference>
<evidence type="ECO:0000313" key="2">
    <source>
        <dbReference type="Proteomes" id="UP000182146"/>
    </source>
</evidence>
<protein>
    <submittedName>
        <fullName evidence="1">HEAT repeat</fullName>
    </submittedName>
</protein>
<dbReference type="Proteomes" id="UP000182146">
    <property type="component" value="Unassembled WGS sequence"/>
</dbReference>
<gene>
    <name evidence="1" type="ORF">SAMN05660860_03460</name>
</gene>
<dbReference type="Gene3D" id="1.25.10.10">
    <property type="entry name" value="Leucine-rich Repeat Variant"/>
    <property type="match status" value="2"/>
</dbReference>
<dbReference type="EMBL" id="FNGU01000014">
    <property type="protein sequence ID" value="SDM95526.1"/>
    <property type="molecule type" value="Genomic_DNA"/>
</dbReference>
<dbReference type="GO" id="GO:0016491">
    <property type="term" value="F:oxidoreductase activity"/>
    <property type="evidence" value="ECO:0007669"/>
    <property type="project" value="TreeGrafter"/>
</dbReference>
<dbReference type="InterPro" id="IPR011989">
    <property type="entry name" value="ARM-like"/>
</dbReference>
<dbReference type="PANTHER" id="PTHR12697">
    <property type="entry name" value="PBS LYASE HEAT-LIKE PROTEIN"/>
    <property type="match status" value="1"/>
</dbReference>
<dbReference type="STRING" id="392333.SAMN05660860_03460"/>
<dbReference type="AlphaFoldDB" id="A0A1G9XGF2"/>
<dbReference type="SMART" id="SM00567">
    <property type="entry name" value="EZ_HEAT"/>
    <property type="match status" value="6"/>
</dbReference>
<evidence type="ECO:0000313" key="1">
    <source>
        <dbReference type="EMBL" id="SDM95526.1"/>
    </source>
</evidence>
<dbReference type="InterPro" id="IPR004155">
    <property type="entry name" value="PBS_lyase_HEAT"/>
</dbReference>
<organism evidence="1 2">
    <name type="scientific">Geoalkalibacter ferrihydriticus</name>
    <dbReference type="NCBI Taxonomy" id="392333"/>
    <lineage>
        <taxon>Bacteria</taxon>
        <taxon>Pseudomonadati</taxon>
        <taxon>Thermodesulfobacteriota</taxon>
        <taxon>Desulfuromonadia</taxon>
        <taxon>Desulfuromonadales</taxon>
        <taxon>Geoalkalibacteraceae</taxon>
        <taxon>Geoalkalibacter</taxon>
    </lineage>
</organism>
<dbReference type="PANTHER" id="PTHR12697:SF5">
    <property type="entry name" value="DEOXYHYPUSINE HYDROXYLASE"/>
    <property type="match status" value="1"/>
</dbReference>
<dbReference type="RefSeq" id="WP_052445956.1">
    <property type="nucleotide sequence ID" value="NZ_FNGU01000014.1"/>
</dbReference>
<sequence length="299" mass="31691">MNSLRTGFYLLTLLLVLGCGPSGPIDLPDLEGRARGGDAAAIERLVGLLGDPALADRVYPVLIEIGAPAASALLAQVDTRDARRREYVIAALGTLRVTQATAPIAAVLADRALERRYVAARALGEIGERAGIAPLIAALDDPNDEVRRNAVRALIRFHRNAVMPLVQALPDASPQAAGGMIRALGDIGDERAFAALKTQAEGPNRADALLALGRLRDARAEDILLAGLVDSDWQVRLSAATALGPVGSPAAAEALRKNLDDEVVAVRVWAARSLEMITGTPQLYRNARGEMVPPENLYR</sequence>
<dbReference type="PROSITE" id="PS51257">
    <property type="entry name" value="PROKAR_LIPOPROTEIN"/>
    <property type="match status" value="1"/>
</dbReference>
<dbReference type="Pfam" id="PF03130">
    <property type="entry name" value="HEAT_PBS"/>
    <property type="match status" value="1"/>
</dbReference>
<dbReference type="OrthoDB" id="9812352at2"/>
<proteinExistence type="predicted"/>